<dbReference type="InterPro" id="IPR012910">
    <property type="entry name" value="Plug_dom"/>
</dbReference>
<dbReference type="Proteomes" id="UP000441389">
    <property type="component" value="Unassembled WGS sequence"/>
</dbReference>
<dbReference type="InterPro" id="IPR010917">
    <property type="entry name" value="TonB_rcpt_CS"/>
</dbReference>
<evidence type="ECO:0000256" key="1">
    <source>
        <dbReference type="ARBA" id="ARBA00004571"/>
    </source>
</evidence>
<evidence type="ECO:0000313" key="16">
    <source>
        <dbReference type="EMBL" id="MVO77253.1"/>
    </source>
</evidence>
<evidence type="ECO:0000256" key="7">
    <source>
        <dbReference type="ARBA" id="ARBA00023136"/>
    </source>
</evidence>
<feature type="short sequence motif" description="TonB C-terminal box" evidence="10">
    <location>
        <begin position="1018"/>
        <end position="1035"/>
    </location>
</feature>
<keyword evidence="5 13" id="KW-0732">Signal</keyword>
<dbReference type="InterPro" id="IPR037066">
    <property type="entry name" value="Plug_dom_sf"/>
</dbReference>
<keyword evidence="17" id="KW-1185">Reference proteome</keyword>
<dbReference type="Gene3D" id="2.170.130.10">
    <property type="entry name" value="TonB-dependent receptor, plug domain"/>
    <property type="match status" value="1"/>
</dbReference>
<organism evidence="16 17">
    <name type="scientific">Sphingomonas horti</name>
    <dbReference type="NCBI Taxonomy" id="2682842"/>
    <lineage>
        <taxon>Bacteria</taxon>
        <taxon>Pseudomonadati</taxon>
        <taxon>Pseudomonadota</taxon>
        <taxon>Alphaproteobacteria</taxon>
        <taxon>Sphingomonadales</taxon>
        <taxon>Sphingomonadaceae</taxon>
        <taxon>Sphingomonas</taxon>
    </lineage>
</organism>
<evidence type="ECO:0000256" key="8">
    <source>
        <dbReference type="ARBA" id="ARBA00023237"/>
    </source>
</evidence>
<dbReference type="PANTHER" id="PTHR47234:SF2">
    <property type="entry name" value="TONB-DEPENDENT RECEPTOR"/>
    <property type="match status" value="1"/>
</dbReference>
<name>A0A6I4IZK3_9SPHN</name>
<dbReference type="Pfam" id="PF00593">
    <property type="entry name" value="TonB_dep_Rec_b-barrel"/>
    <property type="match status" value="1"/>
</dbReference>
<comment type="caution">
    <text evidence="16">The sequence shown here is derived from an EMBL/GenBank/DDBJ whole genome shotgun (WGS) entry which is preliminary data.</text>
</comment>
<evidence type="ECO:0000259" key="14">
    <source>
        <dbReference type="Pfam" id="PF00593"/>
    </source>
</evidence>
<evidence type="ECO:0000256" key="12">
    <source>
        <dbReference type="SAM" id="MobiDB-lite"/>
    </source>
</evidence>
<dbReference type="GO" id="GO:0009279">
    <property type="term" value="C:cell outer membrane"/>
    <property type="evidence" value="ECO:0007669"/>
    <property type="project" value="UniProtKB-SubCell"/>
</dbReference>
<protein>
    <submittedName>
        <fullName evidence="16">TonB-dependent receptor</fullName>
    </submittedName>
</protein>
<dbReference type="InterPro" id="IPR000531">
    <property type="entry name" value="Beta-barrel_TonB"/>
</dbReference>
<feature type="region of interest" description="Disordered" evidence="12">
    <location>
        <begin position="926"/>
        <end position="953"/>
    </location>
</feature>
<dbReference type="EMBL" id="WQMS01000006">
    <property type="protein sequence ID" value="MVO77253.1"/>
    <property type="molecule type" value="Genomic_DNA"/>
</dbReference>
<evidence type="ECO:0000256" key="6">
    <source>
        <dbReference type="ARBA" id="ARBA00023077"/>
    </source>
</evidence>
<evidence type="ECO:0000256" key="5">
    <source>
        <dbReference type="ARBA" id="ARBA00022729"/>
    </source>
</evidence>
<evidence type="ECO:0000256" key="2">
    <source>
        <dbReference type="ARBA" id="ARBA00022448"/>
    </source>
</evidence>
<dbReference type="InterPro" id="IPR036942">
    <property type="entry name" value="Beta-barrel_TonB_sf"/>
</dbReference>
<feature type="domain" description="TonB-dependent receptor-like beta-barrel" evidence="14">
    <location>
        <begin position="409"/>
        <end position="993"/>
    </location>
</feature>
<evidence type="ECO:0000259" key="15">
    <source>
        <dbReference type="Pfam" id="PF07715"/>
    </source>
</evidence>
<dbReference type="PROSITE" id="PS01156">
    <property type="entry name" value="TONB_DEPENDENT_REC_2"/>
    <property type="match status" value="1"/>
</dbReference>
<keyword evidence="8 9" id="KW-0998">Cell outer membrane</keyword>
<feature type="domain" description="TonB-dependent receptor plug" evidence="15">
    <location>
        <begin position="62"/>
        <end position="169"/>
    </location>
</feature>
<dbReference type="Gene3D" id="2.40.170.20">
    <property type="entry name" value="TonB-dependent receptor, beta-barrel domain"/>
    <property type="match status" value="1"/>
</dbReference>
<evidence type="ECO:0000256" key="3">
    <source>
        <dbReference type="ARBA" id="ARBA00022452"/>
    </source>
</evidence>
<feature type="chain" id="PRO_5026350032" evidence="13">
    <location>
        <begin position="29"/>
        <end position="1035"/>
    </location>
</feature>
<comment type="subcellular location">
    <subcellularLocation>
        <location evidence="1 9">Cell outer membrane</location>
        <topology evidence="1 9">Multi-pass membrane protein</topology>
    </subcellularLocation>
</comment>
<keyword evidence="6 11" id="KW-0798">TonB box</keyword>
<keyword evidence="7 9" id="KW-0472">Membrane</keyword>
<accession>A0A6I4IZK3</accession>
<sequence>MPTTNSRLRTLLSLGAATVALCAGPAFAQDATAQQTAEAAPADEGTIVVTGSLITNPNLERSTPVNVTTSEEVELRQTNVAEQLLREVPGVVPSTGSAVNNGNGGASFVNLRGLGSNRNLVLLDGVRITPSNQIGRVDLNNIPLALIERTEVLTGGASTTYGADAVSGVVNFITKKDFTGLELSASEQITERGDGNIFRVDATIGASFDDNRGNAVFSIGYQEADPVYQGARDFSRFNISAFTGNVAGSGTTFPTRFSVPGLPLQNVNPTTGQLQSPFTAFNFNPFNIFQTPFQRFNIFGQANYQITDGVEVYTRGLFSKNSVQTIIAPSGAFGIAVQIPVSNPFLPAGARATFCANNDFDPIADGVQTLTPAECAAAAAATDPNDPAYREFSTQISRRAIEVGPRISQFRTNIFDYRLGFRGSITDSINWDVFGSYGESENTQFIQNYTLNSRFRQGLLTTVDGNGNPICQDTSNGCVPVNVFGTITPEMANFLSAESTTLNRTSLAQARATVSGDFGATLPWASDAVSFAVGAEYRKYTALQRGDTLSGSGDLGGSGGPTALVDGAFDVYEAFGELIAPIVQDKPFFQSLTLEGGIRYSHYSVDAPSRPKFNTTTWKVGASWEPIDAVKFRGNFARAVRAPNINELFAPLVTGLTTIANDPCASIDDEGAIIRPAPTGTLAAVCRAQGAPAFTLGSIPQPTAGQGNASASGSLALRPEKSNSYTFGVVLQPDFLPGFSASIDYYHIKINRAITAPTPGDAIQACFGAPDANGNFNPAAGAETSLACTVIRRNALTGGLAGDPTDTPGLFLPLSNLGKVKSDGIDFTMNYNTDLGFAKLALSFAGNWSHHQLFQATAYPNPNNLPISINRECVGYFSGNCGSPAGTAADVGSIQPEFSWTQRTTLTFGNVDLSLLWRHISAIQHEPDDRANGNGDSYSGPVPGSQSNLPGAPAPGSFGTHDFNFLPSADYFDLATRIGVGDNLTLTLTVANLFDKKPPFTGQDVGSSSFNSGNVYPSTYDALGRTYRVGARLRF</sequence>
<dbReference type="RefSeq" id="WP_157026214.1">
    <property type="nucleotide sequence ID" value="NZ_WQMS01000006.1"/>
</dbReference>
<evidence type="ECO:0000256" key="4">
    <source>
        <dbReference type="ARBA" id="ARBA00022692"/>
    </source>
</evidence>
<keyword evidence="16" id="KW-0675">Receptor</keyword>
<evidence type="ECO:0000256" key="10">
    <source>
        <dbReference type="PROSITE-ProRule" id="PRU10144"/>
    </source>
</evidence>
<comment type="similarity">
    <text evidence="9 11">Belongs to the TonB-dependent receptor family.</text>
</comment>
<evidence type="ECO:0000256" key="9">
    <source>
        <dbReference type="PROSITE-ProRule" id="PRU01360"/>
    </source>
</evidence>
<keyword evidence="4 9" id="KW-0812">Transmembrane</keyword>
<dbReference type="AlphaFoldDB" id="A0A6I4IZK3"/>
<reference evidence="16 17" key="1">
    <citation type="submission" date="2019-12" db="EMBL/GenBank/DDBJ databases">
        <authorList>
            <person name="Huq M.A."/>
        </authorList>
    </citation>
    <scope>NUCLEOTIDE SEQUENCE [LARGE SCALE GENOMIC DNA]</scope>
    <source>
        <strain evidence="16 17">MAH-20</strain>
    </source>
</reference>
<dbReference type="InterPro" id="IPR039426">
    <property type="entry name" value="TonB-dep_rcpt-like"/>
</dbReference>
<dbReference type="SUPFAM" id="SSF56935">
    <property type="entry name" value="Porins"/>
    <property type="match status" value="1"/>
</dbReference>
<evidence type="ECO:0000256" key="11">
    <source>
        <dbReference type="RuleBase" id="RU003357"/>
    </source>
</evidence>
<gene>
    <name evidence="16" type="ORF">GON01_04775</name>
</gene>
<keyword evidence="3 9" id="KW-1134">Transmembrane beta strand</keyword>
<dbReference type="Pfam" id="PF07715">
    <property type="entry name" value="Plug"/>
    <property type="match status" value="1"/>
</dbReference>
<feature type="signal peptide" evidence="13">
    <location>
        <begin position="1"/>
        <end position="28"/>
    </location>
</feature>
<evidence type="ECO:0000256" key="13">
    <source>
        <dbReference type="SAM" id="SignalP"/>
    </source>
</evidence>
<proteinExistence type="inferred from homology"/>
<evidence type="ECO:0000313" key="17">
    <source>
        <dbReference type="Proteomes" id="UP000441389"/>
    </source>
</evidence>
<dbReference type="PANTHER" id="PTHR47234">
    <property type="match status" value="1"/>
</dbReference>
<keyword evidence="2 9" id="KW-0813">Transport</keyword>
<dbReference type="PROSITE" id="PS52016">
    <property type="entry name" value="TONB_DEPENDENT_REC_3"/>
    <property type="match status" value="1"/>
</dbReference>